<evidence type="ECO:0000313" key="5">
    <source>
        <dbReference type="Proteomes" id="UP000619265"/>
    </source>
</evidence>
<keyword evidence="3" id="KW-1133">Transmembrane helix</keyword>
<keyword evidence="3" id="KW-0812">Transmembrane</keyword>
<dbReference type="PANTHER" id="PTHR47434:SF1">
    <property type="entry name" value="PROTEIN PTST HOMOLOG 2, CHLOROPLASTIC"/>
    <property type="match status" value="1"/>
</dbReference>
<feature type="compositionally biased region" description="Low complexity" evidence="2">
    <location>
        <begin position="179"/>
        <end position="195"/>
    </location>
</feature>
<dbReference type="EMBL" id="LIHL02000013">
    <property type="protein sequence ID" value="KAF5449718.1"/>
    <property type="molecule type" value="Genomic_DNA"/>
</dbReference>
<protein>
    <recommendedName>
        <fullName evidence="6">Protein PTST homolog 2, chloroplastic-like</fullName>
    </recommendedName>
</protein>
<feature type="coiled-coil region" evidence="1">
    <location>
        <begin position="419"/>
        <end position="471"/>
    </location>
</feature>
<proteinExistence type="predicted"/>
<sequence>MLSLTTFSTHLLVSSCSLPNLSSQSHSTRSILLVASIRRKRLRERFAHLSSVAPKKNGGCGGGGEPGRFSGLARRCLKWDSEGDFALEGEILEFMKESRSPEAFPSKKELVEAGRMDLVDAIVDRGGWLSLGWDLNDEENEKVQDNVPTGVSYSSSADKECGGVFNSVVNGIRSSGMVPSFSGNSSPPASSSGRSLETAVEDESGIEGILNRLEKQRNMTFGFGLREQGNDAHFPSNHCEDDWHPGTSIDTTVARPESSSELTSLSSNMHIENDLRGKLDQNRSLLDGDGLVNSLKPDMWRTWSIQRAGFSDASFEAAEIAYNETRTEGPMDGSGDKILEIRDVTGESFNTVKELGSSPKEINHNEIRSRLQHLESELSFVLLSLRSNADKAMSQQGHESSPKELRNLSDAWEFQENEIMNAQGRLRSIRAKLAVLEGKMALAIIDAQKMVEEKQKRIDDNRRALQHLRTTCIVWVNPASVVLLAGSFDGWATQMVLFCRERWNSQVRVYFLFASSCTRADTRSSLLSTVNGGLIPYALSSKTMDTRTICLLSHKGTIVILMVGLFIFIFFFR</sequence>
<evidence type="ECO:0000256" key="3">
    <source>
        <dbReference type="SAM" id="Phobius"/>
    </source>
</evidence>
<dbReference type="PANTHER" id="PTHR47434">
    <property type="entry name" value="PROTEIN PTST HOMOLOG 3, CHLOROPLASTIC"/>
    <property type="match status" value="1"/>
</dbReference>
<accession>A0A833U3L3</accession>
<reference evidence="4" key="2">
    <citation type="submission" date="2020-03" db="EMBL/GenBank/DDBJ databases">
        <title>Walnut 2.0.</title>
        <authorList>
            <person name="Marrano A."/>
            <person name="Britton M."/>
            <person name="Zimin A.V."/>
            <person name="Zaini P.A."/>
            <person name="Workman R."/>
            <person name="Puiu D."/>
            <person name="Bianco L."/>
            <person name="Allen B.J."/>
            <person name="Troggio M."/>
            <person name="Leslie C.A."/>
            <person name="Timp W."/>
            <person name="Dendekar A."/>
            <person name="Salzberg S.L."/>
            <person name="Neale D.B."/>
        </authorList>
    </citation>
    <scope>NUCLEOTIDE SEQUENCE</scope>
    <source>
        <tissue evidence="4">Leaves</tissue>
    </source>
</reference>
<evidence type="ECO:0000256" key="2">
    <source>
        <dbReference type="SAM" id="MobiDB-lite"/>
    </source>
</evidence>
<dbReference type="AlphaFoldDB" id="A0A833U3L3"/>
<name>A0A833U3L3_JUGRE</name>
<keyword evidence="1" id="KW-0175">Coiled coil</keyword>
<reference evidence="4" key="1">
    <citation type="submission" date="2015-10" db="EMBL/GenBank/DDBJ databases">
        <authorList>
            <person name="Martinez-Garcia P.J."/>
            <person name="Crepeau M.W."/>
            <person name="Puiu D."/>
            <person name="Gonzalez-Ibeas D."/>
            <person name="Whalen J."/>
            <person name="Stevens K."/>
            <person name="Paul R."/>
            <person name="Butterfield T."/>
            <person name="Britton M."/>
            <person name="Reagan R."/>
            <person name="Chakraborty S."/>
            <person name="Walawage S.L."/>
            <person name="Vasquez-Gross H.A."/>
            <person name="Cardeno C."/>
            <person name="Famula R."/>
            <person name="Pratt K."/>
            <person name="Kuruganti S."/>
            <person name="Aradhya M.K."/>
            <person name="Leslie C.A."/>
            <person name="Dandekar A.M."/>
            <person name="Salzberg S.L."/>
            <person name="Wegrzyn J.L."/>
            <person name="Langley C.H."/>
            <person name="Neale D.B."/>
        </authorList>
    </citation>
    <scope>NUCLEOTIDE SEQUENCE</scope>
    <source>
        <tissue evidence="4">Leaves</tissue>
    </source>
</reference>
<gene>
    <name evidence="4" type="ORF">F2P56_030135</name>
</gene>
<keyword evidence="3" id="KW-0472">Membrane</keyword>
<evidence type="ECO:0000313" key="4">
    <source>
        <dbReference type="EMBL" id="KAF5449718.1"/>
    </source>
</evidence>
<evidence type="ECO:0008006" key="6">
    <source>
        <dbReference type="Google" id="ProtNLM"/>
    </source>
</evidence>
<dbReference type="Proteomes" id="UP000619265">
    <property type="component" value="Unassembled WGS sequence"/>
</dbReference>
<dbReference type="Gramene" id="Jr13_16340_p1">
    <property type="protein sequence ID" value="cds.Jr13_16340_p1"/>
    <property type="gene ID" value="Jr13_16340"/>
</dbReference>
<comment type="caution">
    <text evidence="4">The sequence shown here is derived from an EMBL/GenBank/DDBJ whole genome shotgun (WGS) entry which is preliminary data.</text>
</comment>
<evidence type="ECO:0000256" key="1">
    <source>
        <dbReference type="SAM" id="Coils"/>
    </source>
</evidence>
<feature type="transmembrane region" description="Helical" evidence="3">
    <location>
        <begin position="551"/>
        <end position="572"/>
    </location>
</feature>
<organism evidence="4 5">
    <name type="scientific">Juglans regia</name>
    <name type="common">English walnut</name>
    <dbReference type="NCBI Taxonomy" id="51240"/>
    <lineage>
        <taxon>Eukaryota</taxon>
        <taxon>Viridiplantae</taxon>
        <taxon>Streptophyta</taxon>
        <taxon>Embryophyta</taxon>
        <taxon>Tracheophyta</taxon>
        <taxon>Spermatophyta</taxon>
        <taxon>Magnoliopsida</taxon>
        <taxon>eudicotyledons</taxon>
        <taxon>Gunneridae</taxon>
        <taxon>Pentapetalae</taxon>
        <taxon>rosids</taxon>
        <taxon>fabids</taxon>
        <taxon>Fagales</taxon>
        <taxon>Juglandaceae</taxon>
        <taxon>Juglans</taxon>
    </lineage>
</organism>
<feature type="region of interest" description="Disordered" evidence="2">
    <location>
        <begin position="179"/>
        <end position="203"/>
    </location>
</feature>